<proteinExistence type="predicted"/>
<evidence type="ECO:0000313" key="3">
    <source>
        <dbReference type="Proteomes" id="UP000461730"/>
    </source>
</evidence>
<dbReference type="EMBL" id="WRXN01000011">
    <property type="protein sequence ID" value="MVT11071.1"/>
    <property type="molecule type" value="Genomic_DNA"/>
</dbReference>
<dbReference type="RefSeq" id="WP_157308495.1">
    <property type="nucleotide sequence ID" value="NZ_WRXN01000011.1"/>
</dbReference>
<organism evidence="2 3">
    <name type="scientific">Chitinophaga tropicalis</name>
    <dbReference type="NCBI Taxonomy" id="2683588"/>
    <lineage>
        <taxon>Bacteria</taxon>
        <taxon>Pseudomonadati</taxon>
        <taxon>Bacteroidota</taxon>
        <taxon>Chitinophagia</taxon>
        <taxon>Chitinophagales</taxon>
        <taxon>Chitinophagaceae</taxon>
        <taxon>Chitinophaga</taxon>
    </lineage>
</organism>
<gene>
    <name evidence="2" type="ORF">GO493_22580</name>
</gene>
<dbReference type="AlphaFoldDB" id="A0A7K1U9L8"/>
<protein>
    <submittedName>
        <fullName evidence="2">Uncharacterized protein</fullName>
    </submittedName>
</protein>
<reference evidence="2 3" key="1">
    <citation type="submission" date="2019-12" db="EMBL/GenBank/DDBJ databases">
        <title>Chitinophaga sp. strain ysch24 (GDMCC 1.1355), whole genome shotgun sequence.</title>
        <authorList>
            <person name="Zhang X."/>
        </authorList>
    </citation>
    <scope>NUCLEOTIDE SEQUENCE [LARGE SCALE GENOMIC DNA]</scope>
    <source>
        <strain evidence="3">ysch24</strain>
    </source>
</reference>
<keyword evidence="3" id="KW-1185">Reference proteome</keyword>
<dbReference type="Proteomes" id="UP000461730">
    <property type="component" value="Unassembled WGS sequence"/>
</dbReference>
<feature type="compositionally biased region" description="Pro residues" evidence="1">
    <location>
        <begin position="111"/>
        <end position="123"/>
    </location>
</feature>
<evidence type="ECO:0000256" key="1">
    <source>
        <dbReference type="SAM" id="MobiDB-lite"/>
    </source>
</evidence>
<feature type="region of interest" description="Disordered" evidence="1">
    <location>
        <begin position="64"/>
        <end position="127"/>
    </location>
</feature>
<accession>A0A7K1U9L8</accession>
<name>A0A7K1U9L8_9BACT</name>
<comment type="caution">
    <text evidence="2">The sequence shown here is derived from an EMBL/GenBank/DDBJ whole genome shotgun (WGS) entry which is preliminary data.</text>
</comment>
<sequence>MEKISALIDKLQELKNTNAGLQSISYYAQLLQAEILHVRSLQREREHEQHKQGSHVAVIMPTAPLVTNTPPPVTAPAHTPAAPITTNPSPDPVSGKDPLVLPYHSTSLPKPATPPPPPPPTEPQQPVERKPAFITIYGQAQEPAPVAAPAPQPEPVMAGGSRQETNGVRKELKELNQLVAQSTPSLNDRLRQGHTELADRYSELPVKDLRSAIGINDKFQFVQELFRGDVDTYERSLKTINEFHSLQEAEYWIERELKIRQGWADDNQSVQQFYALVRKRFS</sequence>
<evidence type="ECO:0000313" key="2">
    <source>
        <dbReference type="EMBL" id="MVT11071.1"/>
    </source>
</evidence>
<feature type="compositionally biased region" description="Low complexity" evidence="1">
    <location>
        <begin position="75"/>
        <end position="88"/>
    </location>
</feature>